<gene>
    <name evidence="1" type="ORF">LTSEUGA_4085</name>
</gene>
<dbReference type="AlphaFoldDB" id="A0A6C8GYX8"/>
<organism evidence="1 2">
    <name type="scientific">Salmonella enterica subsp. enterica serovar Uganda str. R8-3404</name>
    <dbReference type="NCBI Taxonomy" id="913083"/>
    <lineage>
        <taxon>Bacteria</taxon>
        <taxon>Pseudomonadati</taxon>
        <taxon>Pseudomonadota</taxon>
        <taxon>Gammaproteobacteria</taxon>
        <taxon>Enterobacterales</taxon>
        <taxon>Enterobacteriaceae</taxon>
        <taxon>Salmonella</taxon>
    </lineage>
</organism>
<evidence type="ECO:0000313" key="1">
    <source>
        <dbReference type="EMBL" id="EHC88508.1"/>
    </source>
</evidence>
<evidence type="ECO:0000313" key="2">
    <source>
        <dbReference type="Proteomes" id="UP000003915"/>
    </source>
</evidence>
<dbReference type="EMBL" id="AFCV01001041">
    <property type="protein sequence ID" value="EHC88508.1"/>
    <property type="molecule type" value="Genomic_DNA"/>
</dbReference>
<sequence length="45" mass="4987">MPDFNMFDSTSKAGCFMDEKQLQALANALAKISKYLKISARSIVC</sequence>
<accession>A0A6C8GYX8</accession>
<comment type="caution">
    <text evidence="1">The sequence shown here is derived from an EMBL/GenBank/DDBJ whole genome shotgun (WGS) entry which is preliminary data.</text>
</comment>
<protein>
    <submittedName>
        <fullName evidence="1">Uncharacterized protein</fullName>
    </submittedName>
</protein>
<name>A0A6C8GYX8_SALET</name>
<proteinExistence type="predicted"/>
<dbReference type="Proteomes" id="UP000003915">
    <property type="component" value="Unassembled WGS sequence"/>
</dbReference>
<reference evidence="1 2" key="1">
    <citation type="journal article" date="2011" name="BMC Genomics">
        <title>Genome sequencing reveals diversification of virulence factor content and possible host adaptation in distinct subpopulations of Salmonella enterica.</title>
        <authorList>
            <person name="den Bakker H.C."/>
            <person name="Moreno Switt A.I."/>
            <person name="Govoni G."/>
            <person name="Cummings C.A."/>
            <person name="Ranieri M.L."/>
            <person name="Degoricija L."/>
            <person name="Hoelzer K."/>
            <person name="Rodriguez-Rivera L.D."/>
            <person name="Brown S."/>
            <person name="Bolchacova E."/>
            <person name="Furtado M.R."/>
            <person name="Wiedmann M."/>
        </authorList>
    </citation>
    <scope>NUCLEOTIDE SEQUENCE [LARGE SCALE GENOMIC DNA]</scope>
    <source>
        <strain evidence="1 2">R8-3404</strain>
    </source>
</reference>